<feature type="transmembrane region" description="Helical" evidence="1">
    <location>
        <begin position="168"/>
        <end position="189"/>
    </location>
</feature>
<feature type="transmembrane region" description="Helical" evidence="1">
    <location>
        <begin position="128"/>
        <end position="147"/>
    </location>
</feature>
<dbReference type="OrthoDB" id="7336168at2"/>
<feature type="transmembrane region" description="Helical" evidence="1">
    <location>
        <begin position="88"/>
        <end position="108"/>
    </location>
</feature>
<dbReference type="Proteomes" id="UP000078428">
    <property type="component" value="Unassembled WGS sequence"/>
</dbReference>
<accession>A0A178MCS8</accession>
<reference evidence="2 3" key="1">
    <citation type="submission" date="2016-04" db="EMBL/GenBank/DDBJ databases">
        <title>Draft genome sequence of freshwater magnetotactic bacteria Magnetospirillum marisnigri SP-1 and Magnetospirillum moscoviense BB-1.</title>
        <authorList>
            <person name="Koziaeva V."/>
            <person name="Dziuba M.V."/>
            <person name="Ivanov T.M."/>
            <person name="Kuznetsov B."/>
            <person name="Grouzdev D.S."/>
        </authorList>
    </citation>
    <scope>NUCLEOTIDE SEQUENCE [LARGE SCALE GENOMIC DNA]</scope>
    <source>
        <strain evidence="2 3">SP-1</strain>
    </source>
</reference>
<sequence length="234" mass="24852">MTRIFRFSPLVVRSIGLLAREFPTFLRLSWFCLAVSLLSLAVSARHPLLGGIADLMAHGVFATVWMRLVAMGERPLGLAYFRLGRREVFVALGWMLAETFVAFPAHVISASLSMATGLSVDDALMPMLALAHLLLGVAYLLAAEAALEPGAGRVGWRLPDLVMKGGMAVSVAVLLAWLPANLLLEGVLWLPQVDLLDGLTLADAGAAAVRYLAMAVTGGTLALVWMDLSAGAEG</sequence>
<keyword evidence="1" id="KW-0472">Membrane</keyword>
<name>A0A178MCS8_9PROT</name>
<feature type="transmembrane region" description="Helical" evidence="1">
    <location>
        <begin position="209"/>
        <end position="228"/>
    </location>
</feature>
<dbReference type="RefSeq" id="WP_068494754.1">
    <property type="nucleotide sequence ID" value="NZ_LWQT01000088.1"/>
</dbReference>
<protein>
    <submittedName>
        <fullName evidence="2">Uncharacterized protein</fullName>
    </submittedName>
</protein>
<keyword evidence="1" id="KW-0812">Transmembrane</keyword>
<evidence type="ECO:0000313" key="2">
    <source>
        <dbReference type="EMBL" id="OAN46610.1"/>
    </source>
</evidence>
<gene>
    <name evidence="2" type="ORF">A6A04_05720</name>
</gene>
<keyword evidence="3" id="KW-1185">Reference proteome</keyword>
<evidence type="ECO:0000313" key="3">
    <source>
        <dbReference type="Proteomes" id="UP000078428"/>
    </source>
</evidence>
<comment type="caution">
    <text evidence="2">The sequence shown here is derived from an EMBL/GenBank/DDBJ whole genome shotgun (WGS) entry which is preliminary data.</text>
</comment>
<evidence type="ECO:0000256" key="1">
    <source>
        <dbReference type="SAM" id="Phobius"/>
    </source>
</evidence>
<proteinExistence type="predicted"/>
<organism evidence="2 3">
    <name type="scientific">Paramagnetospirillum marisnigri</name>
    <dbReference type="NCBI Taxonomy" id="1285242"/>
    <lineage>
        <taxon>Bacteria</taxon>
        <taxon>Pseudomonadati</taxon>
        <taxon>Pseudomonadota</taxon>
        <taxon>Alphaproteobacteria</taxon>
        <taxon>Rhodospirillales</taxon>
        <taxon>Magnetospirillaceae</taxon>
        <taxon>Paramagnetospirillum</taxon>
    </lineage>
</organism>
<keyword evidence="1" id="KW-1133">Transmembrane helix</keyword>
<dbReference type="STRING" id="1285242.A6A04_05720"/>
<dbReference type="AlphaFoldDB" id="A0A178MCS8"/>
<dbReference type="EMBL" id="LWQT01000088">
    <property type="protein sequence ID" value="OAN46610.1"/>
    <property type="molecule type" value="Genomic_DNA"/>
</dbReference>